<dbReference type="InterPro" id="IPR000192">
    <property type="entry name" value="Aminotrans_V_dom"/>
</dbReference>
<organism evidence="9 10">
    <name type="scientific">Adlercreutzia equolifaciens</name>
    <dbReference type="NCBI Taxonomy" id="446660"/>
    <lineage>
        <taxon>Bacteria</taxon>
        <taxon>Bacillati</taxon>
        <taxon>Actinomycetota</taxon>
        <taxon>Coriobacteriia</taxon>
        <taxon>Eggerthellales</taxon>
        <taxon>Eggerthellaceae</taxon>
        <taxon>Adlercreutzia</taxon>
    </lineage>
</organism>
<evidence type="ECO:0000256" key="6">
    <source>
        <dbReference type="ARBA" id="ARBA00050776"/>
    </source>
</evidence>
<feature type="compositionally biased region" description="Basic residues" evidence="7">
    <location>
        <begin position="16"/>
        <end position="28"/>
    </location>
</feature>
<dbReference type="Gene3D" id="3.90.1150.10">
    <property type="entry name" value="Aspartate Aminotransferase, domain 1"/>
    <property type="match status" value="1"/>
</dbReference>
<dbReference type="CDD" id="cd06453">
    <property type="entry name" value="SufS_like"/>
    <property type="match status" value="1"/>
</dbReference>
<comment type="similarity">
    <text evidence="2">Belongs to the class-V pyridoxal-phosphate-dependent aminotransferase family. Csd subfamily.</text>
</comment>
<name>A0A6L8Q2Q0_9ACTN</name>
<dbReference type="Pfam" id="PF00266">
    <property type="entry name" value="Aminotran_5"/>
    <property type="match status" value="1"/>
</dbReference>
<accession>A0A6L8Q2Q0</accession>
<dbReference type="InterPro" id="IPR015422">
    <property type="entry name" value="PyrdxlP-dep_Trfase_small"/>
</dbReference>
<dbReference type="InterPro" id="IPR010970">
    <property type="entry name" value="Cys_dSase_SufS"/>
</dbReference>
<dbReference type="InterPro" id="IPR015421">
    <property type="entry name" value="PyrdxlP-dep_Trfase_major"/>
</dbReference>
<dbReference type="EC" id="2.8.1.7" evidence="3"/>
<dbReference type="PANTHER" id="PTHR43586">
    <property type="entry name" value="CYSTEINE DESULFURASE"/>
    <property type="match status" value="1"/>
</dbReference>
<evidence type="ECO:0000256" key="7">
    <source>
        <dbReference type="SAM" id="MobiDB-lite"/>
    </source>
</evidence>
<dbReference type="Gene3D" id="3.40.640.10">
    <property type="entry name" value="Type I PLP-dependent aspartate aminotransferase-like (Major domain)"/>
    <property type="match status" value="1"/>
</dbReference>
<proteinExistence type="inferred from homology"/>
<dbReference type="GO" id="GO:0031071">
    <property type="term" value="F:cysteine desulfurase activity"/>
    <property type="evidence" value="ECO:0007669"/>
    <property type="project" value="UniProtKB-EC"/>
</dbReference>
<feature type="region of interest" description="Disordered" evidence="7">
    <location>
        <begin position="1"/>
        <end position="28"/>
    </location>
</feature>
<comment type="caution">
    <text evidence="9">The sequence shown here is derived from an EMBL/GenBank/DDBJ whole genome shotgun (WGS) entry which is preliminary data.</text>
</comment>
<evidence type="ECO:0000313" key="10">
    <source>
        <dbReference type="Proteomes" id="UP000472380"/>
    </source>
</evidence>
<evidence type="ECO:0000256" key="2">
    <source>
        <dbReference type="ARBA" id="ARBA00010447"/>
    </source>
</evidence>
<comment type="catalytic activity">
    <reaction evidence="6">
        <text>(sulfur carrier)-H + L-cysteine = (sulfur carrier)-SH + L-alanine</text>
        <dbReference type="Rhea" id="RHEA:43892"/>
        <dbReference type="Rhea" id="RHEA-COMP:14737"/>
        <dbReference type="Rhea" id="RHEA-COMP:14739"/>
        <dbReference type="ChEBI" id="CHEBI:29917"/>
        <dbReference type="ChEBI" id="CHEBI:35235"/>
        <dbReference type="ChEBI" id="CHEBI:57972"/>
        <dbReference type="ChEBI" id="CHEBI:64428"/>
        <dbReference type="EC" id="2.8.1.7"/>
    </reaction>
</comment>
<dbReference type="Proteomes" id="UP000472380">
    <property type="component" value="Unassembled WGS sequence"/>
</dbReference>
<sequence length="444" mass="46347">MPGTFTSTSPACSRTLTRRRTSGAWRRRSPVASASCPLDRAQYPIIERRVGRDGTCPLVYLDSAATALVPDSVIEAHGRFLRTSCANIHRGAHRLAEEATDAFESAREHVAAFFGVDEPEHVVLTHGATESLNLAALGWAAHHLVPGDLAVVAADNHHSNLVPWQMLAERQGLCLAWLPLTPEGLLDEEAWASLAEQEPKLVALCQQSNVLGFRQPALARIATEARAAGAMVVMDGAQAAGHEPVDFAALGADFYAVSAHKMGGLTGVGALLCSPRAFAGLQPVYGGGGMAARVGADGWRAVPGPEAYEAGTPPIAAAAAWSAALDSLEAAGLEAVAAHTCALAERARRALGALPGVTVLGQEVEAPFESLVSFAIAGVHPHDVGQALDGWGIMARAGHHCARPVHDALGARASVRASFAGYSTREEVDALVEAVERLAVAREA</sequence>
<dbReference type="EMBL" id="VJNE01000001">
    <property type="protein sequence ID" value="MZG27011.1"/>
    <property type="molecule type" value="Genomic_DNA"/>
</dbReference>
<dbReference type="AlphaFoldDB" id="A0A6L8Q2Q0"/>
<evidence type="ECO:0000256" key="5">
    <source>
        <dbReference type="ARBA" id="ARBA00022898"/>
    </source>
</evidence>
<feature type="compositionally biased region" description="Polar residues" evidence="7">
    <location>
        <begin position="1"/>
        <end position="15"/>
    </location>
</feature>
<evidence type="ECO:0000256" key="4">
    <source>
        <dbReference type="ARBA" id="ARBA00022679"/>
    </source>
</evidence>
<keyword evidence="5" id="KW-0663">Pyridoxal phosphate</keyword>
<dbReference type="GO" id="GO:0006534">
    <property type="term" value="P:cysteine metabolic process"/>
    <property type="evidence" value="ECO:0007669"/>
    <property type="project" value="InterPro"/>
</dbReference>
<evidence type="ECO:0000259" key="8">
    <source>
        <dbReference type="Pfam" id="PF00266"/>
    </source>
</evidence>
<evidence type="ECO:0000313" key="9">
    <source>
        <dbReference type="EMBL" id="MZG27011.1"/>
    </source>
</evidence>
<dbReference type="PANTHER" id="PTHR43586:SF8">
    <property type="entry name" value="CYSTEINE DESULFURASE 1, CHLOROPLASTIC"/>
    <property type="match status" value="1"/>
</dbReference>
<dbReference type="InterPro" id="IPR015424">
    <property type="entry name" value="PyrdxlP-dep_Trfase"/>
</dbReference>
<dbReference type="SUPFAM" id="SSF53383">
    <property type="entry name" value="PLP-dependent transferases"/>
    <property type="match status" value="1"/>
</dbReference>
<evidence type="ECO:0000256" key="1">
    <source>
        <dbReference type="ARBA" id="ARBA00001933"/>
    </source>
</evidence>
<reference evidence="9 10" key="1">
    <citation type="submission" date="2019-07" db="EMBL/GenBank/DDBJ databases">
        <title>Draft genome sequence of Adlercreutzia equolifaciens IPLA 37004, a human intestinal strain that does not produces equol from daidzein.</title>
        <authorList>
            <person name="Vazquez L."/>
            <person name="Florez A.B."/>
            <person name="Mayo B."/>
        </authorList>
    </citation>
    <scope>NUCLEOTIDE SEQUENCE [LARGE SCALE GENOMIC DNA]</scope>
    <source>
        <strain evidence="9 10">IPLA 37004</strain>
    </source>
</reference>
<keyword evidence="4" id="KW-0808">Transferase</keyword>
<gene>
    <name evidence="9" type="ORF">FM068_00115</name>
</gene>
<comment type="cofactor">
    <cofactor evidence="1">
        <name>pyridoxal 5'-phosphate</name>
        <dbReference type="ChEBI" id="CHEBI:597326"/>
    </cofactor>
</comment>
<feature type="domain" description="Aminotransferase class V" evidence="8">
    <location>
        <begin position="59"/>
        <end position="431"/>
    </location>
</feature>
<evidence type="ECO:0000256" key="3">
    <source>
        <dbReference type="ARBA" id="ARBA00012239"/>
    </source>
</evidence>
<dbReference type="GO" id="GO:0030170">
    <property type="term" value="F:pyridoxal phosphate binding"/>
    <property type="evidence" value="ECO:0007669"/>
    <property type="project" value="InterPro"/>
</dbReference>
<protein>
    <recommendedName>
        <fullName evidence="3">cysteine desulfurase</fullName>
        <ecNumber evidence="3">2.8.1.7</ecNumber>
    </recommendedName>
</protein>